<sequence length="323" mass="38471">MKKNLILCCYFILSSFIFSQEIYRDRMRDFIQELRKNTSRDKIFITQNGNALYFQDGKLDEEFFSVTDGTTQESLFYGDELKFNKLTSPKLKKELLDMLIPIRQAGKVVLTINYGKGEKTKKNLENESKKFDFVAELLPAFEAKEIYQPMEEFNQNNIYSLKDAKNFLCLLNPEKFRTLEQYKSSLENVDFDILLIEPSINGEFFSREQIESLKKKSSGARRLVIAYLSIGEAEDYRYYWKKSWNKKHPDWIAEENGNWSGNYRVKYWYPEWKNIIKDYQKKLDEIGVDGYLLDTVDTYYYFEDKDEAKQKAKTKKIKSKFKK</sequence>
<dbReference type="InterPro" id="IPR013785">
    <property type="entry name" value="Aldolase_TIM"/>
</dbReference>
<dbReference type="Pfam" id="PF03537">
    <property type="entry name" value="Glyco_hydro_114"/>
    <property type="match status" value="1"/>
</dbReference>
<dbReference type="Proteomes" id="UP000235733">
    <property type="component" value="Unassembled WGS sequence"/>
</dbReference>
<dbReference type="InterPro" id="IPR004352">
    <property type="entry name" value="GH114_TIM-barrel"/>
</dbReference>
<evidence type="ECO:0000313" key="3">
    <source>
        <dbReference type="Proteomes" id="UP000235733"/>
    </source>
</evidence>
<accession>A0A2N6TNH3</accession>
<dbReference type="PANTHER" id="PTHR35882:SF3">
    <property type="entry name" value="GLYCOSIDE-HYDROLASE FAMILY GH114 TIM-BARREL DOMAIN-CONTAINING PROTEIN"/>
    <property type="match status" value="1"/>
</dbReference>
<dbReference type="Gene3D" id="3.20.20.70">
    <property type="entry name" value="Aldolase class I"/>
    <property type="match status" value="2"/>
</dbReference>
<dbReference type="PANTHER" id="PTHR35882">
    <property type="entry name" value="PELA"/>
    <property type="match status" value="1"/>
</dbReference>
<dbReference type="SUPFAM" id="SSF51445">
    <property type="entry name" value="(Trans)glycosidases"/>
    <property type="match status" value="1"/>
</dbReference>
<dbReference type="PRINTS" id="PR01545">
    <property type="entry name" value="THEMAYE10DUF"/>
</dbReference>
<protein>
    <submittedName>
        <fullName evidence="2">Endo alpha-1,4 polygalactosaminidase</fullName>
    </submittedName>
</protein>
<dbReference type="RefSeq" id="WP_158391382.1">
    <property type="nucleotide sequence ID" value="NZ_PNHC01000001.1"/>
</dbReference>
<reference evidence="2 3" key="1">
    <citation type="submission" date="2017-09" db="EMBL/GenBank/DDBJ databases">
        <title>Bacterial strain isolated from the female urinary microbiota.</title>
        <authorList>
            <person name="Thomas-White K."/>
            <person name="Kumar N."/>
            <person name="Forster S."/>
            <person name="Putonti C."/>
            <person name="Lawley T."/>
            <person name="Wolfe A.J."/>
        </authorList>
    </citation>
    <scope>NUCLEOTIDE SEQUENCE [LARGE SCALE GENOMIC DNA]</scope>
    <source>
        <strain evidence="2 3">UMB0249</strain>
    </source>
</reference>
<organism evidence="2 3">
    <name type="scientific">Fusobacterium nucleatum</name>
    <dbReference type="NCBI Taxonomy" id="851"/>
    <lineage>
        <taxon>Bacteria</taxon>
        <taxon>Fusobacteriati</taxon>
        <taxon>Fusobacteriota</taxon>
        <taxon>Fusobacteriia</taxon>
        <taxon>Fusobacteriales</taxon>
        <taxon>Fusobacteriaceae</taxon>
        <taxon>Fusobacterium</taxon>
    </lineage>
</organism>
<gene>
    <name evidence="2" type="ORF">CJ209_00545</name>
</gene>
<evidence type="ECO:0000259" key="1">
    <source>
        <dbReference type="Pfam" id="PF03537"/>
    </source>
</evidence>
<comment type="caution">
    <text evidence="2">The sequence shown here is derived from an EMBL/GenBank/DDBJ whole genome shotgun (WGS) entry which is preliminary data.</text>
</comment>
<proteinExistence type="predicted"/>
<dbReference type="EMBL" id="PNHC01000001">
    <property type="protein sequence ID" value="PMC70846.1"/>
    <property type="molecule type" value="Genomic_DNA"/>
</dbReference>
<dbReference type="AlphaFoldDB" id="A0A2N6TNH3"/>
<name>A0A2N6TNH3_FUSNU</name>
<evidence type="ECO:0000313" key="2">
    <source>
        <dbReference type="EMBL" id="PMC70846.1"/>
    </source>
</evidence>
<dbReference type="InterPro" id="IPR016062">
    <property type="entry name" value="TM1410-rel"/>
</dbReference>
<dbReference type="InterPro" id="IPR017853">
    <property type="entry name" value="GH"/>
</dbReference>
<feature type="domain" description="Glycoside-hydrolase family GH114 TIM-barrel" evidence="1">
    <location>
        <begin position="207"/>
        <end position="308"/>
    </location>
</feature>